<dbReference type="AlphaFoldDB" id="A0A9X6RM98"/>
<evidence type="ECO:0000313" key="2">
    <source>
        <dbReference type="Proteomes" id="UP000192578"/>
    </source>
</evidence>
<dbReference type="SUPFAM" id="SSF51206">
    <property type="entry name" value="cAMP-binding domain-like"/>
    <property type="match status" value="1"/>
</dbReference>
<dbReference type="InterPro" id="IPR018490">
    <property type="entry name" value="cNMP-bd_dom_sf"/>
</dbReference>
<proteinExistence type="predicted"/>
<evidence type="ECO:0008006" key="3">
    <source>
        <dbReference type="Google" id="ProtNLM"/>
    </source>
</evidence>
<organism evidence="1 2">
    <name type="scientific">Hypsibius exemplaris</name>
    <name type="common">Freshwater tardigrade</name>
    <dbReference type="NCBI Taxonomy" id="2072580"/>
    <lineage>
        <taxon>Eukaryota</taxon>
        <taxon>Metazoa</taxon>
        <taxon>Ecdysozoa</taxon>
        <taxon>Tardigrada</taxon>
        <taxon>Eutardigrada</taxon>
        <taxon>Parachela</taxon>
        <taxon>Hypsibioidea</taxon>
        <taxon>Hypsibiidae</taxon>
        <taxon>Hypsibius</taxon>
    </lineage>
</organism>
<name>A0A9X6RM98_HYPEX</name>
<sequence length="147" mass="17221">MFFILQGTVSLKVTDTDPHTGRTNHYPLGVPRESIDLEGHHLNITEFKEGDYFGVGEDLRRSHIIALGMVECLTIPRSVFEKANRMQFLEDLKADLEDAIPTDEQILEEWLALQTWKSYRKSHLKQFYGKRKAEQSARFFNMYKRNQ</sequence>
<dbReference type="Gene3D" id="2.60.120.10">
    <property type="entry name" value="Jelly Rolls"/>
    <property type="match status" value="1"/>
</dbReference>
<reference evidence="2" key="1">
    <citation type="submission" date="2017-01" db="EMBL/GenBank/DDBJ databases">
        <title>Comparative genomics of anhydrobiosis in the tardigrade Hypsibius dujardini.</title>
        <authorList>
            <person name="Yoshida Y."/>
            <person name="Koutsovoulos G."/>
            <person name="Laetsch D."/>
            <person name="Stevens L."/>
            <person name="Kumar S."/>
            <person name="Horikawa D."/>
            <person name="Ishino K."/>
            <person name="Komine S."/>
            <person name="Tomita M."/>
            <person name="Blaxter M."/>
            <person name="Arakawa K."/>
        </authorList>
    </citation>
    <scope>NUCLEOTIDE SEQUENCE [LARGE SCALE GENOMIC DNA]</scope>
    <source>
        <strain evidence="2">Z151</strain>
    </source>
</reference>
<dbReference type="EMBL" id="MTYJ01000309">
    <property type="protein sequence ID" value="OWA53223.1"/>
    <property type="molecule type" value="Genomic_DNA"/>
</dbReference>
<evidence type="ECO:0000313" key="1">
    <source>
        <dbReference type="EMBL" id="OWA53223.1"/>
    </source>
</evidence>
<accession>A0A9X6RM98</accession>
<gene>
    <name evidence="1" type="ORF">BV898_17656</name>
</gene>
<comment type="caution">
    <text evidence="1">The sequence shown here is derived from an EMBL/GenBank/DDBJ whole genome shotgun (WGS) entry which is preliminary data.</text>
</comment>
<dbReference type="Proteomes" id="UP000192578">
    <property type="component" value="Unassembled WGS sequence"/>
</dbReference>
<dbReference type="OrthoDB" id="166212at2759"/>
<dbReference type="InterPro" id="IPR014710">
    <property type="entry name" value="RmlC-like_jellyroll"/>
</dbReference>
<keyword evidence="2" id="KW-1185">Reference proteome</keyword>
<protein>
    <recommendedName>
        <fullName evidence="3">Cyclic nucleotide-binding domain-containing protein</fullName>
    </recommendedName>
</protein>